<keyword evidence="1" id="KW-0472">Membrane</keyword>
<evidence type="ECO:0000256" key="1">
    <source>
        <dbReference type="SAM" id="Phobius"/>
    </source>
</evidence>
<feature type="transmembrane region" description="Helical" evidence="1">
    <location>
        <begin position="257"/>
        <end position="281"/>
    </location>
</feature>
<keyword evidence="1" id="KW-0812">Transmembrane</keyword>
<dbReference type="InterPro" id="IPR011335">
    <property type="entry name" value="Restrct_endonuc-II-like"/>
</dbReference>
<dbReference type="SUPFAM" id="SSF52980">
    <property type="entry name" value="Restriction endonuclease-like"/>
    <property type="match status" value="1"/>
</dbReference>
<feature type="domain" description="Restriction endonuclease type IV Mrr" evidence="2">
    <location>
        <begin position="13"/>
        <end position="124"/>
    </location>
</feature>
<dbReference type="GO" id="GO:0004519">
    <property type="term" value="F:endonuclease activity"/>
    <property type="evidence" value="ECO:0007669"/>
    <property type="project" value="UniProtKB-KW"/>
</dbReference>
<gene>
    <name evidence="3" type="ORF">ACFQE1_00960</name>
</gene>
<dbReference type="Gene3D" id="3.40.1350.10">
    <property type="match status" value="1"/>
</dbReference>
<keyword evidence="3" id="KW-0255">Endonuclease</keyword>
<reference evidence="3 4" key="1">
    <citation type="journal article" date="2019" name="Int. J. Syst. Evol. Microbiol.">
        <title>The Global Catalogue of Microorganisms (GCM) 10K type strain sequencing project: providing services to taxonomists for standard genome sequencing and annotation.</title>
        <authorList>
            <consortium name="The Broad Institute Genomics Platform"/>
            <consortium name="The Broad Institute Genome Sequencing Center for Infectious Disease"/>
            <person name="Wu L."/>
            <person name="Ma J."/>
        </authorList>
    </citation>
    <scope>NUCLEOTIDE SEQUENCE [LARGE SCALE GENOMIC DNA]</scope>
    <source>
        <strain evidence="3 4">NBRC 111368</strain>
    </source>
</reference>
<dbReference type="InterPro" id="IPR052906">
    <property type="entry name" value="Type_IV_Methyl-Rstrct_Enzyme"/>
</dbReference>
<sequence>MATTTEPRILRDLRAMDPIQFEYLVADIWSELGYLVDVKEASGDKGVDVEANDPETGEKVVIQAKRYAESNRIGRPKIQQYHSLYQQEGADEVVVISTGYFADTAKESAQELDVTILNGQELCAELADLENGDEITEYHLGRKSPNQRRWGNNYTGRSTVVQAVVALLGGAYLLGGYGVIASSVPALPIPSQIVPLLSFFAMGTAPGIGLALLAMLAISVVLLIWAYLWRWKAAGLLLPVSLVAALIVSTMKNPDPWMLWTALLASILSPIVVPAMFSFTAHWRALSWLRRHLVWWRRQLGFSE</sequence>
<evidence type="ECO:0000259" key="2">
    <source>
        <dbReference type="Pfam" id="PF04471"/>
    </source>
</evidence>
<feature type="transmembrane region" description="Helical" evidence="1">
    <location>
        <begin position="200"/>
        <end position="226"/>
    </location>
</feature>
<dbReference type="InterPro" id="IPR007560">
    <property type="entry name" value="Restrct_endonuc_IV_Mrr"/>
</dbReference>
<evidence type="ECO:0000313" key="4">
    <source>
        <dbReference type="Proteomes" id="UP001596328"/>
    </source>
</evidence>
<name>A0ABD5RUV9_9EURY</name>
<feature type="transmembrane region" description="Helical" evidence="1">
    <location>
        <begin position="233"/>
        <end position="251"/>
    </location>
</feature>
<keyword evidence="3" id="KW-0378">Hydrolase</keyword>
<keyword evidence="1" id="KW-1133">Transmembrane helix</keyword>
<accession>A0ABD5RUV9</accession>
<dbReference type="PANTHER" id="PTHR30015:SF7">
    <property type="entry name" value="TYPE IV METHYL-DIRECTED RESTRICTION ENZYME ECOKMRR"/>
    <property type="match status" value="1"/>
</dbReference>
<keyword evidence="4" id="KW-1185">Reference proteome</keyword>
<dbReference type="PANTHER" id="PTHR30015">
    <property type="entry name" value="MRR RESTRICTION SYSTEM PROTEIN"/>
    <property type="match status" value="1"/>
</dbReference>
<keyword evidence="3" id="KW-0540">Nuclease</keyword>
<dbReference type="Pfam" id="PF04471">
    <property type="entry name" value="Mrr_cat"/>
    <property type="match status" value="1"/>
</dbReference>
<organism evidence="3 4">
    <name type="scientific">Halobium palmae</name>
    <dbReference type="NCBI Taxonomy" id="1776492"/>
    <lineage>
        <taxon>Archaea</taxon>
        <taxon>Methanobacteriati</taxon>
        <taxon>Methanobacteriota</taxon>
        <taxon>Stenosarchaea group</taxon>
        <taxon>Halobacteria</taxon>
        <taxon>Halobacteriales</taxon>
        <taxon>Haloferacaceae</taxon>
        <taxon>Halobium</taxon>
    </lineage>
</organism>
<dbReference type="InterPro" id="IPR011856">
    <property type="entry name" value="tRNA_endonuc-like_dom_sf"/>
</dbReference>
<evidence type="ECO:0000313" key="3">
    <source>
        <dbReference type="EMBL" id="MFC6722987.1"/>
    </source>
</evidence>
<feature type="transmembrane region" description="Helical" evidence="1">
    <location>
        <begin position="159"/>
        <end position="180"/>
    </location>
</feature>
<proteinExistence type="predicted"/>
<comment type="caution">
    <text evidence="3">The sequence shown here is derived from an EMBL/GenBank/DDBJ whole genome shotgun (WGS) entry which is preliminary data.</text>
</comment>
<protein>
    <submittedName>
        <fullName evidence="3">Restriction endonuclease</fullName>
    </submittedName>
</protein>
<dbReference type="AlphaFoldDB" id="A0ABD5RUV9"/>
<dbReference type="Proteomes" id="UP001596328">
    <property type="component" value="Unassembled WGS sequence"/>
</dbReference>
<dbReference type="EMBL" id="JBHSWU010000002">
    <property type="protein sequence ID" value="MFC6722987.1"/>
    <property type="molecule type" value="Genomic_DNA"/>
</dbReference>